<feature type="chain" id="PRO_5004161954" evidence="5">
    <location>
        <begin position="23"/>
        <end position="280"/>
    </location>
</feature>
<comment type="subcellular location">
    <subcellularLocation>
        <location evidence="1">Fimbrium</location>
    </subcellularLocation>
</comment>
<geneLocation type="plasmid" evidence="6">
    <name>pRAP</name>
</geneLocation>
<evidence type="ECO:0000256" key="3">
    <source>
        <dbReference type="ARBA" id="ARBA00023263"/>
    </source>
</evidence>
<dbReference type="GO" id="GO:0007155">
    <property type="term" value="P:cell adhesion"/>
    <property type="evidence" value="ECO:0007669"/>
    <property type="project" value="InterPro"/>
</dbReference>
<evidence type="ECO:0000256" key="4">
    <source>
        <dbReference type="ARBA" id="ARBA00049989"/>
    </source>
</evidence>
<evidence type="ECO:0000256" key="1">
    <source>
        <dbReference type="ARBA" id="ARBA00004561"/>
    </source>
</evidence>
<reference evidence="6" key="1">
    <citation type="journal article" date="1997" name="Infect. Immun.">
        <title>Identification and characterization of a K88- and CS31A-like operon of a rabbit enteropathogenic Escherichia coli strain which encodes fimbriae involved in the colonization of rabbit intestine.</title>
        <authorList>
            <person name="Adams L.M."/>
            <person name="Simmons C.P."/>
            <person name="Rezmann L."/>
            <person name="Strugnell R.A."/>
            <person name="Robins-Browne R.M."/>
        </authorList>
    </citation>
    <scope>NUCLEOTIDE SEQUENCE</scope>
    <source>
        <strain evidence="6">83/39</strain>
        <plasmid evidence="6">pRAP</plasmid>
    </source>
</reference>
<evidence type="ECO:0000256" key="2">
    <source>
        <dbReference type="ARBA" id="ARBA00022729"/>
    </source>
</evidence>
<dbReference type="GO" id="GO:0009289">
    <property type="term" value="C:pilus"/>
    <property type="evidence" value="ECO:0007669"/>
    <property type="project" value="UniProtKB-SubCell"/>
</dbReference>
<feature type="signal peptide" evidence="5">
    <location>
        <begin position="1"/>
        <end position="22"/>
    </location>
</feature>
<keyword evidence="6" id="KW-0614">Plasmid</keyword>
<evidence type="ECO:0000256" key="5">
    <source>
        <dbReference type="SAM" id="SignalP"/>
    </source>
</evidence>
<proteinExistence type="inferred from homology"/>
<gene>
    <name evidence="6" type="primary">ralG</name>
</gene>
<evidence type="ECO:0000313" key="6">
    <source>
        <dbReference type="EMBL" id="AAB97614.1"/>
    </source>
</evidence>
<name>P96326_ECOLX</name>
<sequence length="280" mass="29302">MKKKLIAIAVATASVTSGVANAESSWEVASTGGVIDIGGTITVDNKYDDLWQWTLGDAIELTNTDEDMNAEKDSLTITMDKRTPLLVGKSDAFQASGAGIGASPSISFSGADGVEVKLQNAETPQRGRAVLELPIKGGESNSVIGTLTLNVTTAGVMYKQSTEPQYGGPHPMVAPNAGDIFHGGLPASIGGLSGSTAVNMIAQDGGLTISEMMHKWNQFTNQEKSWIQVAHPYSSKGTVAAVYGYSLAIDQGQTLKADFNSPLTSTTKWSAPLTISIAYN</sequence>
<comment type="similarity">
    <text evidence="4">Belongs to the fimbrial K88 protein family.</text>
</comment>
<dbReference type="EMBL" id="U84144">
    <property type="protein sequence ID" value="AAB97614.1"/>
    <property type="molecule type" value="Genomic_DNA"/>
</dbReference>
<dbReference type="AlphaFoldDB" id="P96326"/>
<keyword evidence="2 5" id="KW-0732">Signal</keyword>
<dbReference type="RefSeq" id="WP_032488905.1">
    <property type="nucleotide sequence ID" value="NZ_JBLRBE010000036.1"/>
</dbReference>
<keyword evidence="3" id="KW-0281">Fimbrium</keyword>
<protein>
    <submittedName>
        <fullName evidence="6">Putative major fimbrial subunit</fullName>
    </submittedName>
</protein>
<dbReference type="Pfam" id="PF02432">
    <property type="entry name" value="Fimbrial_K88"/>
    <property type="match status" value="1"/>
</dbReference>
<dbReference type="InterPro" id="IPR003467">
    <property type="entry name" value="Fimbrial_K88_FaeH"/>
</dbReference>
<accession>P96326</accession>
<organism evidence="6">
    <name type="scientific">Escherichia coli</name>
    <dbReference type="NCBI Taxonomy" id="562"/>
    <lineage>
        <taxon>Bacteria</taxon>
        <taxon>Pseudomonadati</taxon>
        <taxon>Pseudomonadota</taxon>
        <taxon>Gammaproteobacteria</taxon>
        <taxon>Enterobacterales</taxon>
        <taxon>Enterobacteriaceae</taxon>
        <taxon>Escherichia</taxon>
    </lineage>
</organism>